<dbReference type="PANTHER" id="PTHR43647:SF4">
    <property type="entry name" value="KETOREDUCTASE (KR) DOMAIN-CONTAINING PROTEIN"/>
    <property type="match status" value="1"/>
</dbReference>
<reference evidence="3" key="2">
    <citation type="submission" date="2023-05" db="EMBL/GenBank/DDBJ databases">
        <authorList>
            <consortium name="Lawrence Berkeley National Laboratory"/>
            <person name="Steindorff A."/>
            <person name="Hensen N."/>
            <person name="Bonometti L."/>
            <person name="Westerberg I."/>
            <person name="Brannstrom I.O."/>
            <person name="Guillou S."/>
            <person name="Cros-Aarteil S."/>
            <person name="Calhoun S."/>
            <person name="Haridas S."/>
            <person name="Kuo A."/>
            <person name="Mondo S."/>
            <person name="Pangilinan J."/>
            <person name="Riley R."/>
            <person name="Labutti K."/>
            <person name="Andreopoulos B."/>
            <person name="Lipzen A."/>
            <person name="Chen C."/>
            <person name="Yanf M."/>
            <person name="Daum C."/>
            <person name="Ng V."/>
            <person name="Clum A."/>
            <person name="Ohm R."/>
            <person name="Martin F."/>
            <person name="Silar P."/>
            <person name="Natvig D."/>
            <person name="Lalanne C."/>
            <person name="Gautier V."/>
            <person name="Ament-Velasquez S.L."/>
            <person name="Kruys A."/>
            <person name="Hutchinson M.I."/>
            <person name="Powell A.J."/>
            <person name="Barry K."/>
            <person name="Miller A.N."/>
            <person name="Grigoriev I.V."/>
            <person name="Debuchy R."/>
            <person name="Gladieux P."/>
            <person name="Thoren M.H."/>
            <person name="Johannesson H."/>
        </authorList>
    </citation>
    <scope>NUCLEOTIDE SEQUENCE</scope>
    <source>
        <strain evidence="3">PSN293</strain>
    </source>
</reference>
<proteinExistence type="predicted"/>
<comment type="pathway">
    <text evidence="1">Steroid biosynthesis; zymosterol biosynthesis; zymosterol from lanosterol: step 5/6.</text>
</comment>
<dbReference type="GO" id="GO:0000253">
    <property type="term" value="F:3-beta-hydroxysteroid 3-dehydrogenase (NADP+) activity"/>
    <property type="evidence" value="ECO:0007669"/>
    <property type="project" value="UniProtKB-EC"/>
</dbReference>
<dbReference type="Proteomes" id="UP001301769">
    <property type="component" value="Unassembled WGS sequence"/>
</dbReference>
<dbReference type="GO" id="GO:0005811">
    <property type="term" value="C:lipid droplet"/>
    <property type="evidence" value="ECO:0007669"/>
    <property type="project" value="TreeGrafter"/>
</dbReference>
<evidence type="ECO:0000313" key="4">
    <source>
        <dbReference type="Proteomes" id="UP001301769"/>
    </source>
</evidence>
<dbReference type="EMBL" id="MU858136">
    <property type="protein sequence ID" value="KAK4211991.1"/>
    <property type="molecule type" value="Genomic_DNA"/>
</dbReference>
<dbReference type="GO" id="GO:0005741">
    <property type="term" value="C:mitochondrial outer membrane"/>
    <property type="evidence" value="ECO:0007669"/>
    <property type="project" value="TreeGrafter"/>
</dbReference>
<protein>
    <recommendedName>
        <fullName evidence="2">3beta-hydroxysteroid 3-dehydrogenase</fullName>
        <ecNumber evidence="2">1.1.1.270</ecNumber>
    </recommendedName>
</protein>
<sequence>MSASRAGSILVTGANGGLGSAVVKQIASSPKLSAYCGLYTVRNAANAPALTAALQAPAASRSHKYDILSLDLTRLQHIRQLAEGINAGVSAGQIPPIRALILNAGWLDCGKQVFTEDGLDGVFAANYMGHWLLVLLLLQSMDKEAGRIIVLGSQSHDPHDPRNNSSGAFVDKQYKTVIHADSDIEAIAKGSWSTGITPKDASSLDAFRAGFRRYSAAKLFCIMMMHDLQRRLDQDAALMNISVLGVDPGLMPSSFTRQAPWIISVVLFKFVYPAIGWLYPSGSVRPTSRSAADVLEAAFGSPADGKASLKGLYLNDKLPFETSAESRDETEQRKLWAETVKLAGLKEGDTILRDWQ</sequence>
<dbReference type="SUPFAM" id="SSF51735">
    <property type="entry name" value="NAD(P)-binding Rossmann-fold domains"/>
    <property type="match status" value="1"/>
</dbReference>
<comment type="caution">
    <text evidence="3">The sequence shown here is derived from an EMBL/GenBank/DDBJ whole genome shotgun (WGS) entry which is preliminary data.</text>
</comment>
<keyword evidence="4" id="KW-1185">Reference proteome</keyword>
<dbReference type="PRINTS" id="PR00081">
    <property type="entry name" value="GDHRDH"/>
</dbReference>
<dbReference type="InterPro" id="IPR002347">
    <property type="entry name" value="SDR_fam"/>
</dbReference>
<dbReference type="AlphaFoldDB" id="A0AAN6Y4D0"/>
<dbReference type="PANTHER" id="PTHR43647">
    <property type="entry name" value="DEHYDROGENASE"/>
    <property type="match status" value="1"/>
</dbReference>
<dbReference type="InterPro" id="IPR036291">
    <property type="entry name" value="NAD(P)-bd_dom_sf"/>
</dbReference>
<gene>
    <name evidence="3" type="ORF">QBC37DRAFT_425757</name>
</gene>
<organism evidence="3 4">
    <name type="scientific">Rhypophila decipiens</name>
    <dbReference type="NCBI Taxonomy" id="261697"/>
    <lineage>
        <taxon>Eukaryota</taxon>
        <taxon>Fungi</taxon>
        <taxon>Dikarya</taxon>
        <taxon>Ascomycota</taxon>
        <taxon>Pezizomycotina</taxon>
        <taxon>Sordariomycetes</taxon>
        <taxon>Sordariomycetidae</taxon>
        <taxon>Sordariales</taxon>
        <taxon>Naviculisporaceae</taxon>
        <taxon>Rhypophila</taxon>
    </lineage>
</organism>
<dbReference type="GO" id="GO:0005789">
    <property type="term" value="C:endoplasmic reticulum membrane"/>
    <property type="evidence" value="ECO:0007669"/>
    <property type="project" value="TreeGrafter"/>
</dbReference>
<accession>A0AAN6Y4D0</accession>
<dbReference type="EC" id="1.1.1.270" evidence="2"/>
<reference evidence="3" key="1">
    <citation type="journal article" date="2023" name="Mol. Phylogenet. Evol.">
        <title>Genome-scale phylogeny and comparative genomics of the fungal order Sordariales.</title>
        <authorList>
            <person name="Hensen N."/>
            <person name="Bonometti L."/>
            <person name="Westerberg I."/>
            <person name="Brannstrom I.O."/>
            <person name="Guillou S."/>
            <person name="Cros-Aarteil S."/>
            <person name="Calhoun S."/>
            <person name="Haridas S."/>
            <person name="Kuo A."/>
            <person name="Mondo S."/>
            <person name="Pangilinan J."/>
            <person name="Riley R."/>
            <person name="LaButti K."/>
            <person name="Andreopoulos B."/>
            <person name="Lipzen A."/>
            <person name="Chen C."/>
            <person name="Yan M."/>
            <person name="Daum C."/>
            <person name="Ng V."/>
            <person name="Clum A."/>
            <person name="Steindorff A."/>
            <person name="Ohm R.A."/>
            <person name="Martin F."/>
            <person name="Silar P."/>
            <person name="Natvig D.O."/>
            <person name="Lalanne C."/>
            <person name="Gautier V."/>
            <person name="Ament-Velasquez S.L."/>
            <person name="Kruys A."/>
            <person name="Hutchinson M.I."/>
            <person name="Powell A.J."/>
            <person name="Barry K."/>
            <person name="Miller A.N."/>
            <person name="Grigoriev I.V."/>
            <person name="Debuchy R."/>
            <person name="Gladieux P."/>
            <person name="Hiltunen Thoren M."/>
            <person name="Johannesson H."/>
        </authorList>
    </citation>
    <scope>NUCLEOTIDE SEQUENCE</scope>
    <source>
        <strain evidence="3">PSN293</strain>
    </source>
</reference>
<evidence type="ECO:0000256" key="1">
    <source>
        <dbReference type="ARBA" id="ARBA00023589"/>
    </source>
</evidence>
<dbReference type="InterPro" id="IPR051593">
    <property type="entry name" value="Ergosterol_Biosynth_ERG27"/>
</dbReference>
<dbReference type="Gene3D" id="3.40.50.720">
    <property type="entry name" value="NAD(P)-binding Rossmann-like Domain"/>
    <property type="match status" value="1"/>
</dbReference>
<name>A0AAN6Y4D0_9PEZI</name>
<evidence type="ECO:0000256" key="2">
    <source>
        <dbReference type="ARBA" id="ARBA00023621"/>
    </source>
</evidence>
<evidence type="ECO:0000313" key="3">
    <source>
        <dbReference type="EMBL" id="KAK4211991.1"/>
    </source>
</evidence>
<dbReference type="Pfam" id="PF00106">
    <property type="entry name" value="adh_short"/>
    <property type="match status" value="1"/>
</dbReference>